<name>A0A0X8VBA9_ANAPI</name>
<reference evidence="3" key="3">
    <citation type="submission" date="2016-11" db="EMBL/GenBank/DDBJ databases">
        <authorList>
            <person name="Varghese N."/>
            <person name="Submissions S."/>
        </authorList>
    </citation>
    <scope>NUCLEOTIDE SEQUENCE</scope>
    <source>
        <strain evidence="3">DSM 1682</strain>
    </source>
</reference>
<dbReference type="Proteomes" id="UP000184204">
    <property type="component" value="Unassembled WGS sequence"/>
</dbReference>
<evidence type="ECO:0000313" key="5">
    <source>
        <dbReference type="Proteomes" id="UP000184204"/>
    </source>
</evidence>
<evidence type="ECO:0000256" key="1">
    <source>
        <dbReference type="SAM" id="Phobius"/>
    </source>
</evidence>
<keyword evidence="1" id="KW-0812">Transmembrane</keyword>
<evidence type="ECO:0000313" key="4">
    <source>
        <dbReference type="Proteomes" id="UP000068026"/>
    </source>
</evidence>
<keyword evidence="1" id="KW-1133">Transmembrane helix</keyword>
<keyword evidence="1" id="KW-0472">Membrane</keyword>
<protein>
    <submittedName>
        <fullName evidence="3">Uncharacterized protein</fullName>
    </submittedName>
</protein>
<feature type="transmembrane region" description="Helical" evidence="1">
    <location>
        <begin position="50"/>
        <end position="69"/>
    </location>
</feature>
<reference evidence="2 4" key="1">
    <citation type="journal article" date="2016" name="Genome Announc.">
        <title>Complete Genome Sequence of the Amino Acid-Fermenting Clostridium propionicum X2 (DSM 1682).</title>
        <authorList>
            <person name="Poehlein A."/>
            <person name="Schlien K."/>
            <person name="Chowdhury N.P."/>
            <person name="Gottschalk G."/>
            <person name="Buckel W."/>
            <person name="Daniel R."/>
        </authorList>
    </citation>
    <scope>NUCLEOTIDE SEQUENCE [LARGE SCALE GENOMIC DNA]</scope>
    <source>
        <strain evidence="2 4">X2</strain>
    </source>
</reference>
<feature type="transmembrane region" description="Helical" evidence="1">
    <location>
        <begin position="25"/>
        <end position="44"/>
    </location>
</feature>
<reference evidence="4" key="2">
    <citation type="submission" date="2016-01" db="EMBL/GenBank/DDBJ databases">
        <authorList>
            <person name="Poehlein A."/>
            <person name="Schlien K."/>
            <person name="Gottschalk G."/>
            <person name="Buckel W."/>
            <person name="Daniel R."/>
        </authorList>
    </citation>
    <scope>NUCLEOTIDE SEQUENCE [LARGE SCALE GENOMIC DNA]</scope>
    <source>
        <strain evidence="4">X2</strain>
    </source>
</reference>
<dbReference type="KEGG" id="cpro:CPRO_01500"/>
<sequence length="302" mass="35206">MEVNTNTVEEKHYVKGILSIKNLGVFIYIMVNFILFLGVADLFFSEQKAYFNLSVVIYFSVMALSLLRLGDMVTRILYKAEKADKRSVVYVYFEDIIFRASDKNFAQTDYNIELYFSDKIDTYVKAVSRKTIILNRDFLKLEDFQQQALLAKELGIIIEKGIYLEMVMKVSNFVYFLLFLIYKCYYLIITALCMMAISVVGGSRNNSDNSFLASFGLATLITLFFEKLKSFGVFMKNLLIRSYLRDREFKTDIFAVKIGLKNEIIDLLRSYNYTGEKTSMFRILPSIYEREENLKKFIAGEF</sequence>
<proteinExistence type="predicted"/>
<dbReference type="RefSeq" id="WP_066046742.1">
    <property type="nucleotide sequence ID" value="NZ_CP014223.1"/>
</dbReference>
<gene>
    <name evidence="2" type="ORF">CPRO_01500</name>
    <name evidence="3" type="ORF">SAMN02745151_00203</name>
</gene>
<reference evidence="5" key="4">
    <citation type="submission" date="2016-11" db="EMBL/GenBank/DDBJ databases">
        <authorList>
            <person name="Jaros S."/>
            <person name="Januszkiewicz K."/>
            <person name="Wedrychowicz H."/>
        </authorList>
    </citation>
    <scope>NUCLEOTIDE SEQUENCE [LARGE SCALE GENOMIC DNA]</scope>
    <source>
        <strain evidence="5">DSM 1682</strain>
    </source>
</reference>
<dbReference type="EMBL" id="FQUA01000001">
    <property type="protein sequence ID" value="SHE28744.1"/>
    <property type="molecule type" value="Genomic_DNA"/>
</dbReference>
<feature type="transmembrane region" description="Helical" evidence="1">
    <location>
        <begin position="209"/>
        <end position="226"/>
    </location>
</feature>
<feature type="transmembrane region" description="Helical" evidence="1">
    <location>
        <begin position="173"/>
        <end position="197"/>
    </location>
</feature>
<organism evidence="3 5">
    <name type="scientific">Anaerotignum propionicum DSM 1682</name>
    <dbReference type="NCBI Taxonomy" id="991789"/>
    <lineage>
        <taxon>Bacteria</taxon>
        <taxon>Bacillati</taxon>
        <taxon>Bacillota</taxon>
        <taxon>Clostridia</taxon>
        <taxon>Lachnospirales</taxon>
        <taxon>Anaerotignaceae</taxon>
        <taxon>Anaerotignum</taxon>
    </lineage>
</organism>
<accession>A0A0X8VBA9</accession>
<dbReference type="EMBL" id="CP014223">
    <property type="protein sequence ID" value="AMJ39774.1"/>
    <property type="molecule type" value="Genomic_DNA"/>
</dbReference>
<dbReference type="AlphaFoldDB" id="A0A0X8VBA9"/>
<dbReference type="Proteomes" id="UP000068026">
    <property type="component" value="Chromosome"/>
</dbReference>
<evidence type="ECO:0000313" key="3">
    <source>
        <dbReference type="EMBL" id="SHE28744.1"/>
    </source>
</evidence>
<keyword evidence="4" id="KW-1185">Reference proteome</keyword>
<evidence type="ECO:0000313" key="2">
    <source>
        <dbReference type="EMBL" id="AMJ39774.1"/>
    </source>
</evidence>